<accession>A0ABW5DEK5</accession>
<gene>
    <name evidence="2" type="ORF">ACFSMZ_04170</name>
</gene>
<dbReference type="SUPFAM" id="SSF56281">
    <property type="entry name" value="Metallo-hydrolase/oxidoreductase"/>
    <property type="match status" value="1"/>
</dbReference>
<dbReference type="PANTHER" id="PTHR42663">
    <property type="entry name" value="HYDROLASE C777.06C-RELATED-RELATED"/>
    <property type="match status" value="1"/>
</dbReference>
<dbReference type="SMART" id="SM00849">
    <property type="entry name" value="Lactamase_B"/>
    <property type="match status" value="1"/>
</dbReference>
<dbReference type="Gene3D" id="3.60.15.10">
    <property type="entry name" value="Ribonuclease Z/Hydroxyacylglutathione hydrolase-like"/>
    <property type="match status" value="1"/>
</dbReference>
<dbReference type="PANTHER" id="PTHR42663:SF6">
    <property type="entry name" value="HYDROLASE C777.06C-RELATED"/>
    <property type="match status" value="1"/>
</dbReference>
<evidence type="ECO:0000313" key="3">
    <source>
        <dbReference type="Proteomes" id="UP001597373"/>
    </source>
</evidence>
<proteinExistence type="predicted"/>
<dbReference type="InterPro" id="IPR001279">
    <property type="entry name" value="Metallo-B-lactamas"/>
</dbReference>
<dbReference type="RefSeq" id="WP_345100245.1">
    <property type="nucleotide sequence ID" value="NZ_BAABGS010000074.1"/>
</dbReference>
<dbReference type="CDD" id="cd16279">
    <property type="entry name" value="metallo-hydrolase-like_MBL-fold"/>
    <property type="match status" value="1"/>
</dbReference>
<reference evidence="3" key="1">
    <citation type="journal article" date="2019" name="Int. J. Syst. Evol. Microbiol.">
        <title>The Global Catalogue of Microorganisms (GCM) 10K type strain sequencing project: providing services to taxonomists for standard genome sequencing and annotation.</title>
        <authorList>
            <consortium name="The Broad Institute Genomics Platform"/>
            <consortium name="The Broad Institute Genome Sequencing Center for Infectious Disease"/>
            <person name="Wu L."/>
            <person name="Ma J."/>
        </authorList>
    </citation>
    <scope>NUCLEOTIDE SEQUENCE [LARGE SCALE GENOMIC DNA]</scope>
    <source>
        <strain evidence="3">KCTC 23707</strain>
    </source>
</reference>
<dbReference type="Proteomes" id="UP001597373">
    <property type="component" value="Unassembled WGS sequence"/>
</dbReference>
<comment type="caution">
    <text evidence="2">The sequence shown here is derived from an EMBL/GenBank/DDBJ whole genome shotgun (WGS) entry which is preliminary data.</text>
</comment>
<evidence type="ECO:0000313" key="2">
    <source>
        <dbReference type="EMBL" id="MFD2258956.1"/>
    </source>
</evidence>
<evidence type="ECO:0000259" key="1">
    <source>
        <dbReference type="SMART" id="SM00849"/>
    </source>
</evidence>
<organism evidence="2 3">
    <name type="scientific">Chelativorans composti</name>
    <dbReference type="NCBI Taxonomy" id="768533"/>
    <lineage>
        <taxon>Bacteria</taxon>
        <taxon>Pseudomonadati</taxon>
        <taxon>Pseudomonadota</taxon>
        <taxon>Alphaproteobacteria</taxon>
        <taxon>Hyphomicrobiales</taxon>
        <taxon>Phyllobacteriaceae</taxon>
        <taxon>Chelativorans</taxon>
    </lineage>
</organism>
<sequence length="277" mass="30875">MSDRLRLTILGCGSSPGVPRITGEWGACDPSNPRNRRLRASALVERIRPDGAKTTVVIDTGPDFREQMIRAGVKRLDAAVYTHPHADHIHGIDDLRGYVQVQRKRMDVYADDATMARLIEGFGYCFETPPGSDYPPILTGHRIEHYVPFTIDGDGGPLTFLPLPHQHGLIHCLGFRIGPFAYCSDINDFYPQSLPHLQGLELLVIGALQYAPHPNHLSLKEALEWIERLKPERAVLTHMHVPLDYRAVQDATPDHVEPAYDGLVIETTIPSDCIPSN</sequence>
<dbReference type="Pfam" id="PF12706">
    <property type="entry name" value="Lactamase_B_2"/>
    <property type="match status" value="1"/>
</dbReference>
<protein>
    <submittedName>
        <fullName evidence="2">MBL fold metallo-hydrolase</fullName>
    </submittedName>
</protein>
<dbReference type="EMBL" id="JBHUIR010000017">
    <property type="protein sequence ID" value="MFD2258956.1"/>
    <property type="molecule type" value="Genomic_DNA"/>
</dbReference>
<dbReference type="InterPro" id="IPR036866">
    <property type="entry name" value="RibonucZ/Hydroxyglut_hydro"/>
</dbReference>
<keyword evidence="3" id="KW-1185">Reference proteome</keyword>
<name>A0ABW5DEK5_9HYPH</name>
<feature type="domain" description="Metallo-beta-lactamase" evidence="1">
    <location>
        <begin position="38"/>
        <end position="240"/>
    </location>
</feature>